<dbReference type="Gene3D" id="2.40.160.10">
    <property type="entry name" value="Porin"/>
    <property type="match status" value="1"/>
</dbReference>
<dbReference type="InterPro" id="IPR023614">
    <property type="entry name" value="Porin_dom_sf"/>
</dbReference>
<protein>
    <submittedName>
        <fullName evidence="4">OprD family porin</fullName>
    </submittedName>
</protein>
<dbReference type="EMBL" id="RKKU01000025">
    <property type="protein sequence ID" value="ROZ82036.1"/>
    <property type="molecule type" value="Genomic_DNA"/>
</dbReference>
<evidence type="ECO:0000313" key="4">
    <source>
        <dbReference type="EMBL" id="ROZ82036.1"/>
    </source>
</evidence>
<keyword evidence="2" id="KW-0813">Transport</keyword>
<name>A0ABX9XH44_9PSED</name>
<gene>
    <name evidence="4" type="ORF">EF096_16180</name>
</gene>
<evidence type="ECO:0000256" key="1">
    <source>
        <dbReference type="ARBA" id="ARBA00009075"/>
    </source>
</evidence>
<accession>A0ABX9XH44</accession>
<dbReference type="InterPro" id="IPR005318">
    <property type="entry name" value="OM_porin_bac"/>
</dbReference>
<dbReference type="Proteomes" id="UP000275199">
    <property type="component" value="Unassembled WGS sequence"/>
</dbReference>
<dbReference type="Pfam" id="PF03573">
    <property type="entry name" value="OprD"/>
    <property type="match status" value="1"/>
</dbReference>
<dbReference type="PANTHER" id="PTHR34596:SF2">
    <property type="entry name" value="CHITOPORIN"/>
    <property type="match status" value="1"/>
</dbReference>
<sequence>MHSRSQPVTACWPAAQWQKAKGLFIEGASATLYNRTVYFNRDFRNGRDNNGIGKREESATSLLMNFESGFTQGPIGFGADVIASMGIKLDSGRGRSGTGLLPVDGNNDADDEYSEIRGAVKMAILDDTVLRYGVHMPENPVAAYDDARLLPSHYQGYSITNQSIDGLFVEAGRLTDRSEMNQPNETDGAITDGDDLTYLGGTYTFTDNLSVTLYGAEAEDFYDRYFVGADWTMPLGDDLSLNTNFAYYDTSDENSSDGEEVDNQAASLAFTLGAGNHAFGVAYQEMNGDAGYYYTDGDIFLANSIQYLDFNGKDEKSYQARYDYDFAGMGIPGLSFMTRYIKGDDIDVAPGLSDSRWERDSELKYTVQNGTLEGLNIRWRNATVRQNVGTSTNGRGVNGDVDENRLIVGYTWNLL</sequence>
<evidence type="ECO:0000256" key="3">
    <source>
        <dbReference type="ARBA" id="ARBA00022729"/>
    </source>
</evidence>
<dbReference type="PANTHER" id="PTHR34596">
    <property type="entry name" value="CHITOPORIN"/>
    <property type="match status" value="1"/>
</dbReference>
<evidence type="ECO:0000313" key="5">
    <source>
        <dbReference type="Proteomes" id="UP000275199"/>
    </source>
</evidence>
<keyword evidence="5" id="KW-1185">Reference proteome</keyword>
<evidence type="ECO:0000256" key="2">
    <source>
        <dbReference type="ARBA" id="ARBA00022448"/>
    </source>
</evidence>
<comment type="similarity">
    <text evidence="1">Belongs to the outer membrane porin (Opr) (TC 1.B.25) family.</text>
</comment>
<reference evidence="4 5" key="1">
    <citation type="submission" date="2018-11" db="EMBL/GenBank/DDBJ databases">
        <authorList>
            <person name="Jang G.I."/>
            <person name="Hwang C.Y."/>
        </authorList>
    </citation>
    <scope>NUCLEOTIDE SEQUENCE [LARGE SCALE GENOMIC DNA]</scope>
    <source>
        <strain evidence="4 5">SSM26</strain>
    </source>
</reference>
<dbReference type="RefSeq" id="WP_123890820.1">
    <property type="nucleotide sequence ID" value="NZ_RKKU01000025.1"/>
</dbReference>
<comment type="caution">
    <text evidence="4">The sequence shown here is derived from an EMBL/GenBank/DDBJ whole genome shotgun (WGS) entry which is preliminary data.</text>
</comment>
<keyword evidence="3" id="KW-0732">Signal</keyword>
<proteinExistence type="inferred from homology"/>
<organism evidence="4 5">
    <name type="scientific">Pseudomonas neustonica</name>
    <dbReference type="NCBI Taxonomy" id="2487346"/>
    <lineage>
        <taxon>Bacteria</taxon>
        <taxon>Pseudomonadati</taxon>
        <taxon>Pseudomonadota</taxon>
        <taxon>Gammaproteobacteria</taxon>
        <taxon>Pseudomonadales</taxon>
        <taxon>Pseudomonadaceae</taxon>
        <taxon>Pseudomonas</taxon>
    </lineage>
</organism>